<proteinExistence type="predicted"/>
<gene>
    <name evidence="1" type="ORF">FB45DRAFT_1040172</name>
</gene>
<dbReference type="EMBL" id="JARKIF010000049">
    <property type="protein sequence ID" value="KAJ7607481.1"/>
    <property type="molecule type" value="Genomic_DNA"/>
</dbReference>
<accession>A0AAD7FA23</accession>
<protein>
    <submittedName>
        <fullName evidence="1">Uncharacterized protein</fullName>
    </submittedName>
</protein>
<reference evidence="1" key="1">
    <citation type="submission" date="2023-03" db="EMBL/GenBank/DDBJ databases">
        <title>Massive genome expansion in bonnet fungi (Mycena s.s.) driven by repeated elements and novel gene families across ecological guilds.</title>
        <authorList>
            <consortium name="Lawrence Berkeley National Laboratory"/>
            <person name="Harder C.B."/>
            <person name="Miyauchi S."/>
            <person name="Viragh M."/>
            <person name="Kuo A."/>
            <person name="Thoen E."/>
            <person name="Andreopoulos B."/>
            <person name="Lu D."/>
            <person name="Skrede I."/>
            <person name="Drula E."/>
            <person name="Henrissat B."/>
            <person name="Morin E."/>
            <person name="Kohler A."/>
            <person name="Barry K."/>
            <person name="LaButti K."/>
            <person name="Morin E."/>
            <person name="Salamov A."/>
            <person name="Lipzen A."/>
            <person name="Mereny Z."/>
            <person name="Hegedus B."/>
            <person name="Baldrian P."/>
            <person name="Stursova M."/>
            <person name="Weitz H."/>
            <person name="Taylor A."/>
            <person name="Grigoriev I.V."/>
            <person name="Nagy L.G."/>
            <person name="Martin F."/>
            <person name="Kauserud H."/>
        </authorList>
    </citation>
    <scope>NUCLEOTIDE SEQUENCE</scope>
    <source>
        <strain evidence="1">9284</strain>
    </source>
</reference>
<organism evidence="1 2">
    <name type="scientific">Roridomyces roridus</name>
    <dbReference type="NCBI Taxonomy" id="1738132"/>
    <lineage>
        <taxon>Eukaryota</taxon>
        <taxon>Fungi</taxon>
        <taxon>Dikarya</taxon>
        <taxon>Basidiomycota</taxon>
        <taxon>Agaricomycotina</taxon>
        <taxon>Agaricomycetes</taxon>
        <taxon>Agaricomycetidae</taxon>
        <taxon>Agaricales</taxon>
        <taxon>Marasmiineae</taxon>
        <taxon>Mycenaceae</taxon>
        <taxon>Roridomyces</taxon>
    </lineage>
</organism>
<evidence type="ECO:0000313" key="2">
    <source>
        <dbReference type="Proteomes" id="UP001221142"/>
    </source>
</evidence>
<comment type="caution">
    <text evidence="1">The sequence shown here is derived from an EMBL/GenBank/DDBJ whole genome shotgun (WGS) entry which is preliminary data.</text>
</comment>
<dbReference type="AlphaFoldDB" id="A0AAD7FA23"/>
<keyword evidence="2" id="KW-1185">Reference proteome</keyword>
<evidence type="ECO:0000313" key="1">
    <source>
        <dbReference type="EMBL" id="KAJ7607481.1"/>
    </source>
</evidence>
<name>A0AAD7FA23_9AGAR</name>
<dbReference type="Proteomes" id="UP001221142">
    <property type="component" value="Unassembled WGS sequence"/>
</dbReference>
<sequence>MVCRRLWGQLHPKSPTLMDNDAPLPVFTRLGPTEPFSVLHKLLWPTTGQRDPAQDEPECLSKFIEKWTPTGSSDDQEPQSTIRYIDLTKNPSLQLAIAIAFHPLES</sequence>